<dbReference type="AlphaFoldDB" id="A0A2T5GG98"/>
<sequence length="310" mass="33545">MPNIDRFAAKSALREAMARDAYARGDVRIADPDLAGQTWLIATHRGLFAIAADGGAGASVKTIVYGWFFGLYRHGSALYVFENCGHRDRSVPMGRIVRFDLAGARLAKPAVLVTGLHTNCHQIAVVDGLLCVLDTANQAILRFTLDGDAVDVQRPFAPAPPHDTSGAYLHINAIASVGNRTAIMLHNGKVIPEKTSELAWLDRDWRLIERQPLPGHSCHDIVADEHGMLWHCDSMAGDIIAADGTRAHITDTLMTRGLAITPDAVIVGMSSFGPRHLRSNLHGGVMILDRALERRTTMILGGSPTDIIAL</sequence>
<keyword evidence="2" id="KW-1185">Reference proteome</keyword>
<reference evidence="1 2" key="1">
    <citation type="submission" date="2018-04" db="EMBL/GenBank/DDBJ databases">
        <title>Genomic Encyclopedia of Type Strains, Phase III (KMG-III): the genomes of soil and plant-associated and newly described type strains.</title>
        <authorList>
            <person name="Whitman W."/>
        </authorList>
    </citation>
    <scope>NUCLEOTIDE SEQUENCE [LARGE SCALE GENOMIC DNA]</scope>
    <source>
        <strain evidence="1 2">MA101b</strain>
    </source>
</reference>
<accession>A0A2T5GG98</accession>
<proteinExistence type="predicted"/>
<dbReference type="SUPFAM" id="SSF63825">
    <property type="entry name" value="YWTD domain"/>
    <property type="match status" value="1"/>
</dbReference>
<comment type="caution">
    <text evidence="1">The sequence shown here is derived from an EMBL/GenBank/DDBJ whole genome shotgun (WGS) entry which is preliminary data.</text>
</comment>
<protein>
    <recommendedName>
        <fullName evidence="3">Sugar lactone lactonase YvrE</fullName>
    </recommendedName>
</protein>
<evidence type="ECO:0008006" key="3">
    <source>
        <dbReference type="Google" id="ProtNLM"/>
    </source>
</evidence>
<name>A0A2T5GG98_9SPHN</name>
<organism evidence="1 2">
    <name type="scientific">Sphingomonas aurantiaca</name>
    <dbReference type="NCBI Taxonomy" id="185949"/>
    <lineage>
        <taxon>Bacteria</taxon>
        <taxon>Pseudomonadati</taxon>
        <taxon>Pseudomonadota</taxon>
        <taxon>Alphaproteobacteria</taxon>
        <taxon>Sphingomonadales</taxon>
        <taxon>Sphingomonadaceae</taxon>
        <taxon>Sphingomonas</taxon>
    </lineage>
</organism>
<dbReference type="Proteomes" id="UP000244189">
    <property type="component" value="Unassembled WGS sequence"/>
</dbReference>
<evidence type="ECO:0000313" key="2">
    <source>
        <dbReference type="Proteomes" id="UP000244189"/>
    </source>
</evidence>
<dbReference type="EMBL" id="QAOG01000009">
    <property type="protein sequence ID" value="PTQ58336.1"/>
    <property type="molecule type" value="Genomic_DNA"/>
</dbReference>
<dbReference type="RefSeq" id="WP_107960026.1">
    <property type="nucleotide sequence ID" value="NZ_QAOG01000009.1"/>
</dbReference>
<gene>
    <name evidence="1" type="ORF">C8J26_3937</name>
</gene>
<evidence type="ECO:0000313" key="1">
    <source>
        <dbReference type="EMBL" id="PTQ58336.1"/>
    </source>
</evidence>